<evidence type="ECO:0000313" key="1">
    <source>
        <dbReference type="EMBL" id="SNS31259.1"/>
    </source>
</evidence>
<proteinExistence type="predicted"/>
<dbReference type="AlphaFoldDB" id="A0A239DFZ1"/>
<sequence>MIFVSTAWPGSVGCGHRPYEGGRVCAVMRLGLRISHRIRPDGAARLAPTRVNPRPVAEAL</sequence>
<name>A0A239DFZ1_9ACTN</name>
<gene>
    <name evidence="1" type="ORF">SAMN06264365_113147</name>
</gene>
<organism evidence="1 2">
    <name type="scientific">Actinoplanes regularis</name>
    <dbReference type="NCBI Taxonomy" id="52697"/>
    <lineage>
        <taxon>Bacteria</taxon>
        <taxon>Bacillati</taxon>
        <taxon>Actinomycetota</taxon>
        <taxon>Actinomycetes</taxon>
        <taxon>Micromonosporales</taxon>
        <taxon>Micromonosporaceae</taxon>
        <taxon>Actinoplanes</taxon>
    </lineage>
</organism>
<reference evidence="1 2" key="1">
    <citation type="submission" date="2017-06" db="EMBL/GenBank/DDBJ databases">
        <authorList>
            <person name="Kim H.J."/>
            <person name="Triplett B.A."/>
        </authorList>
    </citation>
    <scope>NUCLEOTIDE SEQUENCE [LARGE SCALE GENOMIC DNA]</scope>
    <source>
        <strain evidence="1 2">DSM 43151</strain>
    </source>
</reference>
<keyword evidence="2" id="KW-1185">Reference proteome</keyword>
<evidence type="ECO:0000313" key="2">
    <source>
        <dbReference type="Proteomes" id="UP000198415"/>
    </source>
</evidence>
<accession>A0A239DFZ1</accession>
<dbReference type="Proteomes" id="UP000198415">
    <property type="component" value="Unassembled WGS sequence"/>
</dbReference>
<protein>
    <submittedName>
        <fullName evidence="1">Uncharacterized protein</fullName>
    </submittedName>
</protein>
<dbReference type="EMBL" id="FZNR01000013">
    <property type="protein sequence ID" value="SNS31259.1"/>
    <property type="molecule type" value="Genomic_DNA"/>
</dbReference>